<evidence type="ECO:0000313" key="2">
    <source>
        <dbReference type="Proteomes" id="UP000584670"/>
    </source>
</evidence>
<protein>
    <submittedName>
        <fullName evidence="1">Uncharacterized protein</fullName>
    </submittedName>
</protein>
<evidence type="ECO:0000313" key="1">
    <source>
        <dbReference type="EMBL" id="MBC2906182.1"/>
    </source>
</evidence>
<dbReference type="RefSeq" id="WP_186286023.1">
    <property type="nucleotide sequence ID" value="NZ_JACMSF010000046.1"/>
</dbReference>
<dbReference type="Proteomes" id="UP000584670">
    <property type="component" value="Unassembled WGS sequence"/>
</dbReference>
<gene>
    <name evidence="1" type="ORF">H4N64_32450</name>
</gene>
<accession>A0A7X1JAI2</accession>
<sequence length="76" mass="8802">MKKLEDAIEAYADLWQDDEQWPRWVIWNTAAGTLVFDRETNCPVYIDDEAAQQEVLRRMRAAGVPESEDYPGRPCA</sequence>
<dbReference type="AlphaFoldDB" id="A0A7X1JAI2"/>
<proteinExistence type="predicted"/>
<comment type="caution">
    <text evidence="1">The sequence shown here is derived from an EMBL/GenBank/DDBJ whole genome shotgun (WGS) entry which is preliminary data.</text>
</comment>
<keyword evidence="2" id="KW-1185">Reference proteome</keyword>
<name>A0A7X1JAI2_9ACTN</name>
<reference evidence="1 2" key="1">
    <citation type="submission" date="2020-08" db="EMBL/GenBank/DDBJ databases">
        <title>Streptomyces sp. PSKA01 genome sequencing and assembly.</title>
        <authorList>
            <person name="Mandal S."/>
            <person name="Maiti P.K."/>
            <person name="Das P."/>
        </authorList>
    </citation>
    <scope>NUCLEOTIDE SEQUENCE [LARGE SCALE GENOMIC DNA]</scope>
    <source>
        <strain evidence="1 2">PSKA01</strain>
    </source>
</reference>
<dbReference type="EMBL" id="JACMSF010000046">
    <property type="protein sequence ID" value="MBC2906182.1"/>
    <property type="molecule type" value="Genomic_DNA"/>
</dbReference>
<organism evidence="1 2">
    <name type="scientific">Streptomyces cupreus</name>
    <dbReference type="NCBI Taxonomy" id="2759956"/>
    <lineage>
        <taxon>Bacteria</taxon>
        <taxon>Bacillati</taxon>
        <taxon>Actinomycetota</taxon>
        <taxon>Actinomycetes</taxon>
        <taxon>Kitasatosporales</taxon>
        <taxon>Streptomycetaceae</taxon>
        <taxon>Streptomyces</taxon>
    </lineage>
</organism>